<dbReference type="Proteomes" id="UP000218628">
    <property type="component" value="Plasmid unnamed"/>
</dbReference>
<dbReference type="AlphaFoldDB" id="A0A291DCB8"/>
<accession>A0A291DCB8</accession>
<gene>
    <name evidence="1" type="ORF">CO690_00070</name>
</gene>
<dbReference type="EMBL" id="CP023509">
    <property type="protein sequence ID" value="ATF62146.1"/>
    <property type="molecule type" value="Genomic_DNA"/>
</dbReference>
<keyword evidence="1" id="KW-0614">Plasmid</keyword>
<evidence type="ECO:0000313" key="1">
    <source>
        <dbReference type="EMBL" id="ATF62146.1"/>
    </source>
</evidence>
<dbReference type="RefSeq" id="WP_070592991.1">
    <property type="nucleotide sequence ID" value="NZ_CP023509.1"/>
</dbReference>
<reference evidence="2" key="1">
    <citation type="submission" date="2017-09" db="EMBL/GenBank/DDBJ databases">
        <title>FDA dAtabase for Regulatory Grade micrObial Sequences (FDA-ARGOS): Supporting development and validation of Infectious Disease Dx tests.</title>
        <authorList>
            <person name="Minogue T."/>
            <person name="Wolcott M."/>
            <person name="Wasieloski L."/>
            <person name="Aguilar W."/>
            <person name="Moore D."/>
            <person name="Tallon L."/>
            <person name="Sadzewicz L."/>
            <person name="Ott S."/>
            <person name="Zhao X."/>
            <person name="Nagaraj S."/>
            <person name="Vavikolanu K."/>
            <person name="Aluvathingal J."/>
            <person name="Nadendla S."/>
            <person name="Sichtig H."/>
        </authorList>
    </citation>
    <scope>NUCLEOTIDE SEQUENCE [LARGE SCALE GENOMIC DNA]</scope>
    <source>
        <strain evidence="2">FDAARGOS_369</strain>
        <plasmid evidence="2">Plasmid unnamed</plasmid>
    </source>
</reference>
<protein>
    <submittedName>
        <fullName evidence="1">Uncharacterized protein</fullName>
    </submittedName>
</protein>
<geneLocation type="plasmid" evidence="1">
    <name>unnamed</name>
</geneLocation>
<sequence>MTRKYSRVDEAIFREIIEPIEHGDVEDARAEFDIDAIAEKVLGDVDEGFACKVTVDEFWKIVEENAR</sequence>
<name>A0A291DCB8_9MICC</name>
<evidence type="ECO:0000313" key="2">
    <source>
        <dbReference type="Proteomes" id="UP000218628"/>
    </source>
</evidence>
<organism evidence="1 2">
    <name type="scientific">Rothia mucilaginosa</name>
    <dbReference type="NCBI Taxonomy" id="43675"/>
    <lineage>
        <taxon>Bacteria</taxon>
        <taxon>Bacillati</taxon>
        <taxon>Actinomycetota</taxon>
        <taxon>Actinomycetes</taxon>
        <taxon>Micrococcales</taxon>
        <taxon>Micrococcaceae</taxon>
        <taxon>Rothia</taxon>
    </lineage>
</organism>
<proteinExistence type="predicted"/>